<dbReference type="GO" id="GO:0015920">
    <property type="term" value="P:lipopolysaccharide transport"/>
    <property type="evidence" value="ECO:0007669"/>
    <property type="project" value="TreeGrafter"/>
</dbReference>
<feature type="transmembrane region" description="Helical" evidence="11">
    <location>
        <begin position="157"/>
        <end position="179"/>
    </location>
</feature>
<dbReference type="PROSITE" id="PS51012">
    <property type="entry name" value="ABC_TM2"/>
    <property type="match status" value="1"/>
</dbReference>
<feature type="domain" description="ABC transmembrane type-2" evidence="12">
    <location>
        <begin position="42"/>
        <end position="268"/>
    </location>
</feature>
<evidence type="ECO:0000256" key="4">
    <source>
        <dbReference type="ARBA" id="ARBA00022475"/>
    </source>
</evidence>
<organism evidence="13 14">
    <name type="scientific">Thiothrix lacustris</name>
    <dbReference type="NCBI Taxonomy" id="525917"/>
    <lineage>
        <taxon>Bacteria</taxon>
        <taxon>Pseudomonadati</taxon>
        <taxon>Pseudomonadota</taxon>
        <taxon>Gammaproteobacteria</taxon>
        <taxon>Thiotrichales</taxon>
        <taxon>Thiotrichaceae</taxon>
        <taxon>Thiothrix</taxon>
    </lineage>
</organism>
<dbReference type="GO" id="GO:0015774">
    <property type="term" value="P:polysaccharide transport"/>
    <property type="evidence" value="ECO:0007669"/>
    <property type="project" value="UniProtKB-KW"/>
</dbReference>
<evidence type="ECO:0000256" key="5">
    <source>
        <dbReference type="ARBA" id="ARBA00022597"/>
    </source>
</evidence>
<evidence type="ECO:0000256" key="6">
    <source>
        <dbReference type="ARBA" id="ARBA00022692"/>
    </source>
</evidence>
<keyword evidence="8 11" id="KW-1133">Transmembrane helix</keyword>
<dbReference type="PANTHER" id="PTHR30413:SF10">
    <property type="entry name" value="CAPSULE POLYSACCHARIDE EXPORT INNER-MEMBRANE PROTEIN CTRC"/>
    <property type="match status" value="1"/>
</dbReference>
<keyword evidence="3 11" id="KW-0813">Transport</keyword>
<keyword evidence="4 11" id="KW-1003">Cell membrane</keyword>
<gene>
    <name evidence="13" type="ORF">BWK73_24235</name>
</gene>
<dbReference type="AlphaFoldDB" id="A0A1Y1QMB7"/>
<feature type="transmembrane region" description="Helical" evidence="11">
    <location>
        <begin position="78"/>
        <end position="96"/>
    </location>
</feature>
<dbReference type="GO" id="GO:0043190">
    <property type="term" value="C:ATP-binding cassette (ABC) transporter complex"/>
    <property type="evidence" value="ECO:0007669"/>
    <property type="project" value="InterPro"/>
</dbReference>
<evidence type="ECO:0000313" key="14">
    <source>
        <dbReference type="Proteomes" id="UP000192491"/>
    </source>
</evidence>
<feature type="transmembrane region" description="Helical" evidence="11">
    <location>
        <begin position="191"/>
        <end position="209"/>
    </location>
</feature>
<keyword evidence="5" id="KW-0762">Sugar transport</keyword>
<evidence type="ECO:0000256" key="3">
    <source>
        <dbReference type="ARBA" id="ARBA00022448"/>
    </source>
</evidence>
<keyword evidence="10 11" id="KW-0472">Membrane</keyword>
<dbReference type="PANTHER" id="PTHR30413">
    <property type="entry name" value="INNER MEMBRANE TRANSPORT PERMEASE"/>
    <property type="match status" value="1"/>
</dbReference>
<evidence type="ECO:0000256" key="9">
    <source>
        <dbReference type="ARBA" id="ARBA00023047"/>
    </source>
</evidence>
<keyword evidence="6 11" id="KW-0812">Transmembrane</keyword>
<feature type="transmembrane region" description="Helical" evidence="11">
    <location>
        <begin position="122"/>
        <end position="145"/>
    </location>
</feature>
<evidence type="ECO:0000256" key="1">
    <source>
        <dbReference type="ARBA" id="ARBA00004651"/>
    </source>
</evidence>
<keyword evidence="9" id="KW-0625">Polysaccharide transport</keyword>
<sequence length="276" mass="31131">MNPHHPHASGPSDLLHSFWDNRQLIWNLTKREVIGRYRGSVMGMAWSFFNPIFMLIVYTFVFSVVFKARWGVETDGGQASFAVILFAGMIVHGLFAECVNRSPNLVLANPNYVKKVVFPLEILPWVGVMTALFHAAISILVLLAAELLLMHYIPWTIVLLPVVLLPFVIGIMGISWFLASTGVFLRDVSQITGLITTVLLFMSPVFYPLSALPAKYQMILLLNPLTFIIEQVRQVVVWGHMPSWQGLFVYTLCASLVAWSGFVWFQKTRKGFADVI</sequence>
<dbReference type="InterPro" id="IPR047817">
    <property type="entry name" value="ABC2_TM_bact-type"/>
</dbReference>
<evidence type="ECO:0000256" key="10">
    <source>
        <dbReference type="ARBA" id="ARBA00023136"/>
    </source>
</evidence>
<reference evidence="13 14" key="1">
    <citation type="submission" date="2017-01" db="EMBL/GenBank/DDBJ databases">
        <title>Novel large sulfur bacteria in the metagenomes of groundwater-fed chemosynthetic microbial mats in the Lake Huron basin.</title>
        <authorList>
            <person name="Sharrar A.M."/>
            <person name="Flood B.E."/>
            <person name="Bailey J.V."/>
            <person name="Jones D.S."/>
            <person name="Biddanda B."/>
            <person name="Ruberg S.A."/>
            <person name="Marcus D.N."/>
            <person name="Dick G.J."/>
        </authorList>
    </citation>
    <scope>NUCLEOTIDE SEQUENCE [LARGE SCALE GENOMIC DNA]</scope>
    <source>
        <strain evidence="13">A8</strain>
    </source>
</reference>
<evidence type="ECO:0000256" key="8">
    <source>
        <dbReference type="ARBA" id="ARBA00022989"/>
    </source>
</evidence>
<proteinExistence type="inferred from homology"/>
<keyword evidence="7" id="KW-0972">Capsule biogenesis/degradation</keyword>
<dbReference type="InterPro" id="IPR013525">
    <property type="entry name" value="ABC2_TM"/>
</dbReference>
<evidence type="ECO:0000259" key="12">
    <source>
        <dbReference type="PROSITE" id="PS51012"/>
    </source>
</evidence>
<dbReference type="PIRSF" id="PIRSF006648">
    <property type="entry name" value="DrrB"/>
    <property type="match status" value="1"/>
</dbReference>
<evidence type="ECO:0000256" key="7">
    <source>
        <dbReference type="ARBA" id="ARBA00022903"/>
    </source>
</evidence>
<protein>
    <recommendedName>
        <fullName evidence="11">Transport permease protein</fullName>
    </recommendedName>
</protein>
<dbReference type="EMBL" id="MTEJ01000161">
    <property type="protein sequence ID" value="OQX08888.1"/>
    <property type="molecule type" value="Genomic_DNA"/>
</dbReference>
<name>A0A1Y1QMB7_9GAMM</name>
<feature type="transmembrane region" description="Helical" evidence="11">
    <location>
        <begin position="221"/>
        <end position="241"/>
    </location>
</feature>
<comment type="subcellular location">
    <subcellularLocation>
        <location evidence="11">Cell inner membrane</location>
        <topology evidence="11">Multi-pass membrane protein</topology>
    </subcellularLocation>
    <subcellularLocation>
        <location evidence="1">Cell membrane</location>
        <topology evidence="1">Multi-pass membrane protein</topology>
    </subcellularLocation>
</comment>
<comment type="caution">
    <text evidence="13">The sequence shown here is derived from an EMBL/GenBank/DDBJ whole genome shotgun (WGS) entry which is preliminary data.</text>
</comment>
<dbReference type="InterPro" id="IPR000412">
    <property type="entry name" value="ABC_2_transport"/>
</dbReference>
<dbReference type="Pfam" id="PF01061">
    <property type="entry name" value="ABC2_membrane"/>
    <property type="match status" value="1"/>
</dbReference>
<feature type="transmembrane region" description="Helical" evidence="11">
    <location>
        <begin position="45"/>
        <end position="66"/>
    </location>
</feature>
<evidence type="ECO:0000256" key="11">
    <source>
        <dbReference type="RuleBase" id="RU361157"/>
    </source>
</evidence>
<evidence type="ECO:0000256" key="2">
    <source>
        <dbReference type="ARBA" id="ARBA00007783"/>
    </source>
</evidence>
<dbReference type="GO" id="GO:0140359">
    <property type="term" value="F:ABC-type transporter activity"/>
    <property type="evidence" value="ECO:0007669"/>
    <property type="project" value="InterPro"/>
</dbReference>
<accession>A0A1Y1QMB7</accession>
<comment type="similarity">
    <text evidence="2 11">Belongs to the ABC-2 integral membrane protein family.</text>
</comment>
<dbReference type="PRINTS" id="PR00164">
    <property type="entry name" value="ABC2TRNSPORT"/>
</dbReference>
<feature type="transmembrane region" description="Helical" evidence="11">
    <location>
        <begin position="247"/>
        <end position="265"/>
    </location>
</feature>
<evidence type="ECO:0000313" key="13">
    <source>
        <dbReference type="EMBL" id="OQX08888.1"/>
    </source>
</evidence>
<dbReference type="Proteomes" id="UP000192491">
    <property type="component" value="Unassembled WGS sequence"/>
</dbReference>